<accession>G0TRZ1</accession>
<feature type="transmembrane region" description="Helical" evidence="1">
    <location>
        <begin position="89"/>
        <end position="110"/>
    </location>
</feature>
<name>G0TRZ1_TRYVY</name>
<reference evidence="2" key="1">
    <citation type="journal article" date="2012" name="Proc. Natl. Acad. Sci. U.S.A.">
        <title>Antigenic diversity is generated by distinct evolutionary mechanisms in African trypanosome species.</title>
        <authorList>
            <person name="Jackson A.P."/>
            <person name="Berry A."/>
            <person name="Aslett M."/>
            <person name="Allison H.C."/>
            <person name="Burton P."/>
            <person name="Vavrova-Anderson J."/>
            <person name="Brown R."/>
            <person name="Browne H."/>
            <person name="Corton N."/>
            <person name="Hauser H."/>
            <person name="Gamble J."/>
            <person name="Gilderthorp R."/>
            <person name="Marcello L."/>
            <person name="McQuillan J."/>
            <person name="Otto T.D."/>
            <person name="Quail M.A."/>
            <person name="Sanders M.J."/>
            <person name="van Tonder A."/>
            <person name="Ginger M.L."/>
            <person name="Field M.C."/>
            <person name="Barry J.D."/>
            <person name="Hertz-Fowler C."/>
            <person name="Berriman M."/>
        </authorList>
    </citation>
    <scope>NUCLEOTIDE SEQUENCE</scope>
    <source>
        <strain evidence="2">Y486</strain>
    </source>
</reference>
<organism evidence="2">
    <name type="scientific">Trypanosoma vivax (strain Y486)</name>
    <dbReference type="NCBI Taxonomy" id="1055687"/>
    <lineage>
        <taxon>Eukaryota</taxon>
        <taxon>Discoba</taxon>
        <taxon>Euglenozoa</taxon>
        <taxon>Kinetoplastea</taxon>
        <taxon>Metakinetoplastina</taxon>
        <taxon>Trypanosomatida</taxon>
        <taxon>Trypanosomatidae</taxon>
        <taxon>Trypanosoma</taxon>
        <taxon>Duttonella</taxon>
    </lineage>
</organism>
<keyword evidence="1" id="KW-0472">Membrane</keyword>
<keyword evidence="1" id="KW-0812">Transmembrane</keyword>
<keyword evidence="1" id="KW-1133">Transmembrane helix</keyword>
<dbReference type="EMBL" id="HE573018">
    <property type="protein sequence ID" value="CCC46715.1"/>
    <property type="molecule type" value="Genomic_DNA"/>
</dbReference>
<evidence type="ECO:0000313" key="2">
    <source>
        <dbReference type="EMBL" id="CCC46715.1"/>
    </source>
</evidence>
<proteinExistence type="predicted"/>
<sequence length="126" mass="14458">MAPYTNVITRFSMRQLPMLPNYPAAMQASSAVIRKGERLVCGGLCCACTSREYQQTRKLNCLLIAVNAHAFMMKGEIHIMLSELFSNDFLFFSFLFFSFLFFFSSLLLLFPLPPFPVFFYRASCSM</sequence>
<dbReference type="AlphaFoldDB" id="G0TRZ1"/>
<gene>
    <name evidence="2" type="ORF">TVY486_0201280</name>
</gene>
<protein>
    <submittedName>
        <fullName evidence="2">Uncharacterized protein</fullName>
    </submittedName>
</protein>
<dbReference type="VEuPathDB" id="TriTrypDB:TvY486_0201280"/>
<evidence type="ECO:0000256" key="1">
    <source>
        <dbReference type="SAM" id="Phobius"/>
    </source>
</evidence>